<feature type="binding site" evidence="12">
    <location>
        <begin position="66"/>
        <end position="67"/>
    </location>
    <ligand>
        <name>NAD(+)</name>
        <dbReference type="ChEBI" id="CHEBI:57540"/>
    </ligand>
</feature>
<dbReference type="CDD" id="cd05372">
    <property type="entry name" value="ENR_SDR"/>
    <property type="match status" value="1"/>
</dbReference>
<keyword evidence="5 9" id="KW-0560">Oxidoreductase</keyword>
<evidence type="ECO:0000256" key="2">
    <source>
        <dbReference type="ARBA" id="ARBA00009233"/>
    </source>
</evidence>
<dbReference type="InParanoid" id="A0A3M0CDM1"/>
<comment type="pathway">
    <text evidence="1">Lipid metabolism; fatty acid biosynthesis.</text>
</comment>
<dbReference type="Gene3D" id="3.40.50.720">
    <property type="entry name" value="NAD(P)-binding Rossmann-like Domain"/>
    <property type="match status" value="1"/>
</dbReference>
<feature type="binding site" evidence="12">
    <location>
        <position position="15"/>
    </location>
    <ligand>
        <name>NAD(+)</name>
        <dbReference type="ChEBI" id="CHEBI:57540"/>
    </ligand>
</feature>
<dbReference type="GO" id="GO:0006633">
    <property type="term" value="P:fatty acid biosynthetic process"/>
    <property type="evidence" value="ECO:0007669"/>
    <property type="project" value="UniProtKB-UniPathway"/>
</dbReference>
<evidence type="ECO:0000256" key="5">
    <source>
        <dbReference type="ARBA" id="ARBA00023002"/>
    </source>
</evidence>
<protein>
    <recommendedName>
        <fullName evidence="9">Enoyl-[acyl-carrier-protein] reductase [NADH]</fullName>
        <ecNumber evidence="9">1.3.1.9</ecNumber>
    </recommendedName>
</protein>
<dbReference type="SUPFAM" id="SSF51735">
    <property type="entry name" value="NAD(P)-binding Rossmann-fold domains"/>
    <property type="match status" value="1"/>
</dbReference>
<accession>A0A3M0CDM1</accession>
<dbReference type="PIRSF" id="PIRSF000094">
    <property type="entry name" value="Enoyl-ACP_rdct"/>
    <property type="match status" value="1"/>
</dbReference>
<dbReference type="RefSeq" id="WP_121939100.1">
    <property type="nucleotide sequence ID" value="NZ_REFR01000012.1"/>
</dbReference>
<dbReference type="InterPro" id="IPR036291">
    <property type="entry name" value="NAD(P)-bd_dom_sf"/>
</dbReference>
<dbReference type="AlphaFoldDB" id="A0A3M0CDM1"/>
<dbReference type="PANTHER" id="PTHR43159">
    <property type="entry name" value="ENOYL-[ACYL-CARRIER-PROTEIN] REDUCTASE"/>
    <property type="match status" value="1"/>
</dbReference>
<evidence type="ECO:0000256" key="1">
    <source>
        <dbReference type="ARBA" id="ARBA00005194"/>
    </source>
</evidence>
<evidence type="ECO:0000256" key="10">
    <source>
        <dbReference type="PIRSR" id="PIRSR000094-1"/>
    </source>
</evidence>
<evidence type="ECO:0000256" key="3">
    <source>
        <dbReference type="ARBA" id="ARBA00022516"/>
    </source>
</evidence>
<feature type="binding site" evidence="12">
    <location>
        <begin position="193"/>
        <end position="197"/>
    </location>
    <ligand>
        <name>NAD(+)</name>
        <dbReference type="ChEBI" id="CHEBI:57540"/>
    </ligand>
</feature>
<feature type="active site" description="Proton acceptor" evidence="10">
    <location>
        <position position="147"/>
    </location>
</feature>
<feature type="active site" description="Proton acceptor" evidence="10">
    <location>
        <position position="157"/>
    </location>
</feature>
<dbReference type="PANTHER" id="PTHR43159:SF2">
    <property type="entry name" value="ENOYL-[ACYL-CARRIER-PROTEIN] REDUCTASE [NADH], CHLOROPLASTIC"/>
    <property type="match status" value="1"/>
</dbReference>
<evidence type="ECO:0000256" key="4">
    <source>
        <dbReference type="ARBA" id="ARBA00022832"/>
    </source>
</evidence>
<dbReference type="PRINTS" id="PR00081">
    <property type="entry name" value="GDHRDH"/>
</dbReference>
<keyword evidence="14" id="KW-1185">Reference proteome</keyword>
<evidence type="ECO:0000256" key="6">
    <source>
        <dbReference type="ARBA" id="ARBA00023098"/>
    </source>
</evidence>
<evidence type="ECO:0000256" key="8">
    <source>
        <dbReference type="ARBA" id="ARBA00048572"/>
    </source>
</evidence>
<dbReference type="Pfam" id="PF13561">
    <property type="entry name" value="adh_short_C2"/>
    <property type="match status" value="1"/>
</dbReference>
<name>A0A3M0CDM1_9PROT</name>
<feature type="binding site" evidence="12">
    <location>
        <position position="164"/>
    </location>
    <ligand>
        <name>NAD(+)</name>
        <dbReference type="ChEBI" id="CHEBI:57540"/>
    </ligand>
</feature>
<dbReference type="OrthoDB" id="9803628at2"/>
<keyword evidence="9 12" id="KW-0520">NAD</keyword>
<sequence length="256" mass="27531">MTHTLLEGKKGLIVGIANEQSIAWGCARIMRDAGATLAVSYLNEKAKPFVQPLAERVEAPIFMPLDVRSEEQMQSLFQKIEKEWGRLDFLIHSIAFAPKADLHGRVVDSSVGGFTQAMDISCHSLMRLAKGAEPLMRDGGSILTMSYYGAQKVVSNYNMMGPVKAALESSVAYLAVELGPAKIRVNALSPGPIATRAASGLSDLDNLLSVAEGKSPLRHLIDLEDVGNLAAFLASDRARAITGGVHYVDCGYEVVD</sequence>
<dbReference type="InterPro" id="IPR014358">
    <property type="entry name" value="Enoyl-ACP_Rdtase_NADH"/>
</dbReference>
<dbReference type="GO" id="GO:0004318">
    <property type="term" value="F:enoyl-[acyl-carrier-protein] reductase (NADH) activity"/>
    <property type="evidence" value="ECO:0007669"/>
    <property type="project" value="UniProtKB-EC"/>
</dbReference>
<keyword evidence="6" id="KW-0443">Lipid metabolism</keyword>
<comment type="catalytic activity">
    <reaction evidence="8 9">
        <text>a 2,3-saturated acyl-[ACP] + NAD(+) = a (2E)-enoyl-[ACP] + NADH + H(+)</text>
        <dbReference type="Rhea" id="RHEA:10240"/>
        <dbReference type="Rhea" id="RHEA-COMP:9925"/>
        <dbReference type="Rhea" id="RHEA-COMP:9926"/>
        <dbReference type="ChEBI" id="CHEBI:15378"/>
        <dbReference type="ChEBI" id="CHEBI:57540"/>
        <dbReference type="ChEBI" id="CHEBI:57945"/>
        <dbReference type="ChEBI" id="CHEBI:78784"/>
        <dbReference type="ChEBI" id="CHEBI:78785"/>
        <dbReference type="EC" id="1.3.1.9"/>
    </reaction>
</comment>
<comment type="similarity">
    <text evidence="2 9">Belongs to the short-chain dehydrogenases/reductases (SDR) family. FabI subfamily.</text>
</comment>
<feature type="binding site" evidence="11">
    <location>
        <position position="97"/>
    </location>
    <ligand>
        <name>substrate</name>
    </ligand>
</feature>
<organism evidence="13 14">
    <name type="scientific">Eilatimonas milleporae</name>
    <dbReference type="NCBI Taxonomy" id="911205"/>
    <lineage>
        <taxon>Bacteria</taxon>
        <taxon>Pseudomonadati</taxon>
        <taxon>Pseudomonadota</taxon>
        <taxon>Alphaproteobacteria</taxon>
        <taxon>Kordiimonadales</taxon>
        <taxon>Kordiimonadaceae</taxon>
        <taxon>Eilatimonas</taxon>
    </lineage>
</organism>
<gene>
    <name evidence="13" type="ORF">BXY39_2405</name>
</gene>
<dbReference type="UniPathway" id="UPA00094"/>
<feature type="binding site" evidence="12">
    <location>
        <begin position="21"/>
        <end position="22"/>
    </location>
    <ligand>
        <name>NAD(+)</name>
        <dbReference type="ChEBI" id="CHEBI:57540"/>
    </ligand>
</feature>
<dbReference type="NCBIfam" id="NF005717">
    <property type="entry name" value="PRK07533.1"/>
    <property type="match status" value="1"/>
</dbReference>
<evidence type="ECO:0000256" key="9">
    <source>
        <dbReference type="PIRNR" id="PIRNR000094"/>
    </source>
</evidence>
<evidence type="ECO:0000256" key="11">
    <source>
        <dbReference type="PIRSR" id="PIRSR000094-2"/>
    </source>
</evidence>
<dbReference type="EC" id="1.3.1.9" evidence="9"/>
<dbReference type="Proteomes" id="UP000271227">
    <property type="component" value="Unassembled WGS sequence"/>
</dbReference>
<evidence type="ECO:0000313" key="13">
    <source>
        <dbReference type="EMBL" id="RMB04836.1"/>
    </source>
</evidence>
<reference evidence="13 14" key="1">
    <citation type="submission" date="2018-10" db="EMBL/GenBank/DDBJ databases">
        <title>Genomic Encyclopedia of Archaeal and Bacterial Type Strains, Phase II (KMG-II): from individual species to whole genera.</title>
        <authorList>
            <person name="Goeker M."/>
        </authorList>
    </citation>
    <scope>NUCLEOTIDE SEQUENCE [LARGE SCALE GENOMIC DNA]</scope>
    <source>
        <strain evidence="13 14">DSM 25217</strain>
    </source>
</reference>
<keyword evidence="4" id="KW-0276">Fatty acid metabolism</keyword>
<dbReference type="Gene3D" id="1.10.8.400">
    <property type="entry name" value="Enoyl acyl carrier protein reductase"/>
    <property type="match status" value="1"/>
</dbReference>
<keyword evidence="7 9" id="KW-0275">Fatty acid biosynthesis</keyword>
<evidence type="ECO:0000256" key="12">
    <source>
        <dbReference type="PIRSR" id="PIRSR000094-3"/>
    </source>
</evidence>
<comment type="caution">
    <text evidence="13">The sequence shown here is derived from an EMBL/GenBank/DDBJ whole genome shotgun (WGS) entry which is preliminary data.</text>
</comment>
<keyword evidence="3 9" id="KW-0444">Lipid biosynthesis</keyword>
<dbReference type="InterPro" id="IPR002347">
    <property type="entry name" value="SDR_fam"/>
</dbReference>
<proteinExistence type="inferred from homology"/>
<dbReference type="EMBL" id="REFR01000012">
    <property type="protein sequence ID" value="RMB04836.1"/>
    <property type="molecule type" value="Genomic_DNA"/>
</dbReference>
<evidence type="ECO:0000256" key="7">
    <source>
        <dbReference type="ARBA" id="ARBA00023160"/>
    </source>
</evidence>
<feature type="binding site" evidence="12">
    <location>
        <position position="94"/>
    </location>
    <ligand>
        <name>NAD(+)</name>
        <dbReference type="ChEBI" id="CHEBI:57540"/>
    </ligand>
</feature>
<evidence type="ECO:0000313" key="14">
    <source>
        <dbReference type="Proteomes" id="UP000271227"/>
    </source>
</evidence>